<comment type="caution">
    <text evidence="1">The sequence shown here is derived from an EMBL/GenBank/DDBJ whole genome shotgun (WGS) entry which is preliminary data.</text>
</comment>
<organism evidence="1 2">
    <name type="scientific">Luteolibacter algae</name>
    <dbReference type="NCBI Taxonomy" id="454151"/>
    <lineage>
        <taxon>Bacteria</taxon>
        <taxon>Pseudomonadati</taxon>
        <taxon>Verrucomicrobiota</taxon>
        <taxon>Verrucomicrobiia</taxon>
        <taxon>Verrucomicrobiales</taxon>
        <taxon>Verrucomicrobiaceae</taxon>
        <taxon>Luteolibacter</taxon>
    </lineage>
</organism>
<sequence length="327" mass="37051">MRELRAYSFGGRMMNASLETDILKGVSRSFYLSLRFLPVPMRRPAVIAYLLARTTDTIADSASVPHTERMERLTVILEDLRHGRTDAEIPAGLISSTPLIRERQLLESYSRLMEALVSLSIAEIGLIHEVLKIIVSGQILDLERFGTRTGEEIRTLANPQRLEDYTWRVAGSVGEFWTKLGYLTLREKFSREDPAILLTHAAKYGQGLQLVNILRDLPEDLAQGRCYLPVKNPKDEQELMESFSAWRQQANVWVKHGRQYSAALGTARLKISSALPAMIAMETLEQIEGASFSQLSERIKIPRKRVYRLIWQAWLESLKASGGSYVS</sequence>
<dbReference type="InterPro" id="IPR008949">
    <property type="entry name" value="Isoprenoid_synthase_dom_sf"/>
</dbReference>
<dbReference type="SUPFAM" id="SSF48576">
    <property type="entry name" value="Terpenoid synthases"/>
    <property type="match status" value="1"/>
</dbReference>
<reference evidence="2" key="1">
    <citation type="journal article" date="2019" name="Int. J. Syst. Evol. Microbiol.">
        <title>The Global Catalogue of Microorganisms (GCM) 10K type strain sequencing project: providing services to taxonomists for standard genome sequencing and annotation.</title>
        <authorList>
            <consortium name="The Broad Institute Genomics Platform"/>
            <consortium name="The Broad Institute Genome Sequencing Center for Infectious Disease"/>
            <person name="Wu L."/>
            <person name="Ma J."/>
        </authorList>
    </citation>
    <scope>NUCLEOTIDE SEQUENCE [LARGE SCALE GENOMIC DNA]</scope>
    <source>
        <strain evidence="2">CGMCC 4.7106</strain>
    </source>
</reference>
<evidence type="ECO:0000313" key="2">
    <source>
        <dbReference type="Proteomes" id="UP001597375"/>
    </source>
</evidence>
<keyword evidence="2" id="KW-1185">Reference proteome</keyword>
<dbReference type="EC" id="2.5.1.-" evidence="1"/>
<dbReference type="GO" id="GO:0016740">
    <property type="term" value="F:transferase activity"/>
    <property type="evidence" value="ECO:0007669"/>
    <property type="project" value="UniProtKB-KW"/>
</dbReference>
<dbReference type="Gene3D" id="1.10.600.10">
    <property type="entry name" value="Farnesyl Diphosphate Synthase"/>
    <property type="match status" value="1"/>
</dbReference>
<dbReference type="Pfam" id="PF00494">
    <property type="entry name" value="SQS_PSY"/>
    <property type="match status" value="1"/>
</dbReference>
<name>A0ABW5D9X7_9BACT</name>
<proteinExistence type="predicted"/>
<dbReference type="SFLD" id="SFLDS00005">
    <property type="entry name" value="Isoprenoid_Synthase_Type_I"/>
    <property type="match status" value="1"/>
</dbReference>
<accession>A0ABW5D9X7</accession>
<dbReference type="InterPro" id="IPR002060">
    <property type="entry name" value="Squ/phyt_synthse"/>
</dbReference>
<dbReference type="SFLD" id="SFLDG01018">
    <property type="entry name" value="Squalene/Phytoene_Synthase_Lik"/>
    <property type="match status" value="1"/>
</dbReference>
<protein>
    <submittedName>
        <fullName evidence="1">Phytoene/squalene synthase family protein</fullName>
        <ecNumber evidence="1">2.5.1.-</ecNumber>
    </submittedName>
</protein>
<gene>
    <name evidence="1" type="ORF">ACFSSA_14750</name>
</gene>
<keyword evidence="1" id="KW-0808">Transferase</keyword>
<dbReference type="EMBL" id="JBHUIT010000034">
    <property type="protein sequence ID" value="MFD2257938.1"/>
    <property type="molecule type" value="Genomic_DNA"/>
</dbReference>
<dbReference type="Proteomes" id="UP001597375">
    <property type="component" value="Unassembled WGS sequence"/>
</dbReference>
<dbReference type="PANTHER" id="PTHR31480">
    <property type="entry name" value="BIFUNCTIONAL LYCOPENE CYCLASE/PHYTOENE SYNTHASE"/>
    <property type="match status" value="1"/>
</dbReference>
<evidence type="ECO:0000313" key="1">
    <source>
        <dbReference type="EMBL" id="MFD2257938.1"/>
    </source>
</evidence>